<proteinExistence type="predicted"/>
<keyword evidence="2" id="KW-1185">Reference proteome</keyword>
<reference evidence="1" key="5">
    <citation type="journal article" date="2021" name="G3 (Bethesda)">
        <title>Aegilops tauschii genome assembly Aet v5.0 features greater sequence contiguity and improved annotation.</title>
        <authorList>
            <person name="Wang L."/>
            <person name="Zhu T."/>
            <person name="Rodriguez J.C."/>
            <person name="Deal K.R."/>
            <person name="Dubcovsky J."/>
            <person name="McGuire P.E."/>
            <person name="Lux T."/>
            <person name="Spannagl M."/>
            <person name="Mayer K.F.X."/>
            <person name="Baldrich P."/>
            <person name="Meyers B.C."/>
            <person name="Huo N."/>
            <person name="Gu Y.Q."/>
            <person name="Zhou H."/>
            <person name="Devos K.M."/>
            <person name="Bennetzen J.L."/>
            <person name="Unver T."/>
            <person name="Budak H."/>
            <person name="Gulick P.J."/>
            <person name="Galiba G."/>
            <person name="Kalapos B."/>
            <person name="Nelson D.R."/>
            <person name="Li P."/>
            <person name="You F.M."/>
            <person name="Luo M.C."/>
            <person name="Dvorak J."/>
        </authorList>
    </citation>
    <scope>NUCLEOTIDE SEQUENCE [LARGE SCALE GENOMIC DNA]</scope>
    <source>
        <strain evidence="1">cv. AL8/78</strain>
    </source>
</reference>
<dbReference type="EnsemblPlants" id="AET3Gv20283100.10">
    <property type="protein sequence ID" value="AET3Gv20283100.10"/>
    <property type="gene ID" value="AET3Gv20283100"/>
</dbReference>
<reference evidence="2" key="1">
    <citation type="journal article" date="2014" name="Science">
        <title>Ancient hybridizations among the ancestral genomes of bread wheat.</title>
        <authorList>
            <consortium name="International Wheat Genome Sequencing Consortium,"/>
            <person name="Marcussen T."/>
            <person name="Sandve S.R."/>
            <person name="Heier L."/>
            <person name="Spannagl M."/>
            <person name="Pfeifer M."/>
            <person name="Jakobsen K.S."/>
            <person name="Wulff B.B."/>
            <person name="Steuernagel B."/>
            <person name="Mayer K.F."/>
            <person name="Olsen O.A."/>
        </authorList>
    </citation>
    <scope>NUCLEOTIDE SEQUENCE [LARGE SCALE GENOMIC DNA]</scope>
    <source>
        <strain evidence="2">cv. AL8/78</strain>
    </source>
</reference>
<reference evidence="1" key="4">
    <citation type="submission" date="2019-03" db="UniProtKB">
        <authorList>
            <consortium name="EnsemblPlants"/>
        </authorList>
    </citation>
    <scope>IDENTIFICATION</scope>
</reference>
<evidence type="ECO:0000313" key="1">
    <source>
        <dbReference type="EnsemblPlants" id="AET3Gv20283100.10"/>
    </source>
</evidence>
<dbReference type="Gramene" id="AET3Gv20283100.10">
    <property type="protein sequence ID" value="AET3Gv20283100.10"/>
    <property type="gene ID" value="AET3Gv20283100"/>
</dbReference>
<name>A0A453EBE3_AEGTS</name>
<dbReference type="AlphaFoldDB" id="A0A453EBE3"/>
<accession>A0A453EBE3</accession>
<organism evidence="1 2">
    <name type="scientific">Aegilops tauschii subsp. strangulata</name>
    <name type="common">Goatgrass</name>
    <dbReference type="NCBI Taxonomy" id="200361"/>
    <lineage>
        <taxon>Eukaryota</taxon>
        <taxon>Viridiplantae</taxon>
        <taxon>Streptophyta</taxon>
        <taxon>Embryophyta</taxon>
        <taxon>Tracheophyta</taxon>
        <taxon>Spermatophyta</taxon>
        <taxon>Magnoliopsida</taxon>
        <taxon>Liliopsida</taxon>
        <taxon>Poales</taxon>
        <taxon>Poaceae</taxon>
        <taxon>BOP clade</taxon>
        <taxon>Pooideae</taxon>
        <taxon>Triticodae</taxon>
        <taxon>Triticeae</taxon>
        <taxon>Triticinae</taxon>
        <taxon>Aegilops</taxon>
    </lineage>
</organism>
<reference evidence="1" key="3">
    <citation type="journal article" date="2017" name="Nature">
        <title>Genome sequence of the progenitor of the wheat D genome Aegilops tauschii.</title>
        <authorList>
            <person name="Luo M.C."/>
            <person name="Gu Y.Q."/>
            <person name="Puiu D."/>
            <person name="Wang H."/>
            <person name="Twardziok S.O."/>
            <person name="Deal K.R."/>
            <person name="Huo N."/>
            <person name="Zhu T."/>
            <person name="Wang L."/>
            <person name="Wang Y."/>
            <person name="McGuire P.E."/>
            <person name="Liu S."/>
            <person name="Long H."/>
            <person name="Ramasamy R.K."/>
            <person name="Rodriguez J.C."/>
            <person name="Van S.L."/>
            <person name="Yuan L."/>
            <person name="Wang Z."/>
            <person name="Xia Z."/>
            <person name="Xiao L."/>
            <person name="Anderson O.D."/>
            <person name="Ouyang S."/>
            <person name="Liang Y."/>
            <person name="Zimin A.V."/>
            <person name="Pertea G."/>
            <person name="Qi P."/>
            <person name="Bennetzen J.L."/>
            <person name="Dai X."/>
            <person name="Dawson M.W."/>
            <person name="Muller H.G."/>
            <person name="Kugler K."/>
            <person name="Rivarola-Duarte L."/>
            <person name="Spannagl M."/>
            <person name="Mayer K.F.X."/>
            <person name="Lu F.H."/>
            <person name="Bevan M.W."/>
            <person name="Leroy P."/>
            <person name="Li P."/>
            <person name="You F.M."/>
            <person name="Sun Q."/>
            <person name="Liu Z."/>
            <person name="Lyons E."/>
            <person name="Wicker T."/>
            <person name="Salzberg S.L."/>
            <person name="Devos K.M."/>
            <person name="Dvorak J."/>
        </authorList>
    </citation>
    <scope>NUCLEOTIDE SEQUENCE [LARGE SCALE GENOMIC DNA]</scope>
    <source>
        <strain evidence="1">cv. AL8/78</strain>
    </source>
</reference>
<dbReference type="Proteomes" id="UP000015105">
    <property type="component" value="Chromosome 3D"/>
</dbReference>
<evidence type="ECO:0000313" key="2">
    <source>
        <dbReference type="Proteomes" id="UP000015105"/>
    </source>
</evidence>
<protein>
    <submittedName>
        <fullName evidence="1">Uncharacterized protein</fullName>
    </submittedName>
</protein>
<reference evidence="2" key="2">
    <citation type="journal article" date="2017" name="Nat. Plants">
        <title>The Aegilops tauschii genome reveals multiple impacts of transposons.</title>
        <authorList>
            <person name="Zhao G."/>
            <person name="Zou C."/>
            <person name="Li K."/>
            <person name="Wang K."/>
            <person name="Li T."/>
            <person name="Gao L."/>
            <person name="Zhang X."/>
            <person name="Wang H."/>
            <person name="Yang Z."/>
            <person name="Liu X."/>
            <person name="Jiang W."/>
            <person name="Mao L."/>
            <person name="Kong X."/>
            <person name="Jiao Y."/>
            <person name="Jia J."/>
        </authorList>
    </citation>
    <scope>NUCLEOTIDE SEQUENCE [LARGE SCALE GENOMIC DNA]</scope>
    <source>
        <strain evidence="2">cv. AL8/78</strain>
    </source>
</reference>
<sequence>YEAGADSVPNVYEKHKGIYAVEVDDSVGKFWQGLKGLQCNGMANLLHDVGDTIAANDQPSLSFAASTMDEGPEKERDAQVVAVGIVMNEDQVIEGLKGNQDVTTGVGDTHEQQGASIEVIGHVSPRSPPLYCDAPRSMTAGIRDDVLSCNLFRKGSKDYEWMHSMDYDANKRTYHSQAPLPEHLRVSCLR</sequence>